<dbReference type="InterPro" id="IPR054350">
    <property type="entry name" value="PurT/PurK_preATP-grasp"/>
</dbReference>
<evidence type="ECO:0000256" key="5">
    <source>
        <dbReference type="HAMAP-Rule" id="MF_01928"/>
    </source>
</evidence>
<dbReference type="GO" id="GO:0034028">
    <property type="term" value="F:5-(carboxyamino)imidazole ribonucleotide synthase activity"/>
    <property type="evidence" value="ECO:0007669"/>
    <property type="project" value="UniProtKB-UniRule"/>
</dbReference>
<comment type="similarity">
    <text evidence="5 6">Belongs to the PurK/PurT family.</text>
</comment>
<reference evidence="9" key="2">
    <citation type="submission" date="2021-04" db="EMBL/GenBank/DDBJ databases">
        <title>Complete Genome and methylome analysis of Thiothrix fructosivorans ATCC 49748.</title>
        <authorList>
            <person name="Fomenkov A."/>
            <person name="Sun L."/>
            <person name="Vincze T."/>
            <person name="Grabovich M.Y."/>
            <person name="Roberts R.J."/>
        </authorList>
    </citation>
    <scope>NUCLEOTIDE SEQUENCE</scope>
    <source>
        <strain evidence="9">ATCC 49748</strain>
    </source>
</reference>
<dbReference type="Pfam" id="PF02222">
    <property type="entry name" value="ATP-grasp"/>
    <property type="match status" value="1"/>
</dbReference>
<feature type="binding site" evidence="5">
    <location>
        <position position="145"/>
    </location>
    <ligand>
        <name>ATP</name>
        <dbReference type="ChEBI" id="CHEBI:30616"/>
    </ligand>
</feature>
<dbReference type="PROSITE" id="PS50975">
    <property type="entry name" value="ATP_GRASP"/>
    <property type="match status" value="1"/>
</dbReference>
<dbReference type="Gene3D" id="3.30.1490.20">
    <property type="entry name" value="ATP-grasp fold, A domain"/>
    <property type="match status" value="1"/>
</dbReference>
<comment type="catalytic activity">
    <reaction evidence="5 6">
        <text>5-amino-1-(5-phospho-beta-D-ribosyl)imidazole + hydrogencarbonate + ATP = 5-carboxyamino-1-(5-phospho-D-ribosyl)imidazole + ADP + phosphate + 2 H(+)</text>
        <dbReference type="Rhea" id="RHEA:19317"/>
        <dbReference type="ChEBI" id="CHEBI:15378"/>
        <dbReference type="ChEBI" id="CHEBI:17544"/>
        <dbReference type="ChEBI" id="CHEBI:30616"/>
        <dbReference type="ChEBI" id="CHEBI:43474"/>
        <dbReference type="ChEBI" id="CHEBI:58730"/>
        <dbReference type="ChEBI" id="CHEBI:137981"/>
        <dbReference type="ChEBI" id="CHEBI:456216"/>
        <dbReference type="EC" id="6.3.4.18"/>
    </reaction>
</comment>
<dbReference type="EMBL" id="CP072748">
    <property type="protein sequence ID" value="QTX12303.1"/>
    <property type="molecule type" value="Genomic_DNA"/>
</dbReference>
<dbReference type="InterPro" id="IPR016185">
    <property type="entry name" value="PreATP-grasp_dom_sf"/>
</dbReference>
<dbReference type="NCBIfam" id="TIGR01161">
    <property type="entry name" value="purK"/>
    <property type="match status" value="1"/>
</dbReference>
<comment type="subunit">
    <text evidence="5 6">Homodimer.</text>
</comment>
<keyword evidence="1 5" id="KW-0436">Ligase</keyword>
<dbReference type="GO" id="GO:0004638">
    <property type="term" value="F:phosphoribosylaminoimidazole carboxylase activity"/>
    <property type="evidence" value="ECO:0007669"/>
    <property type="project" value="InterPro"/>
</dbReference>
<dbReference type="InterPro" id="IPR040686">
    <property type="entry name" value="PurK_C"/>
</dbReference>
<feature type="domain" description="ATP-grasp" evidence="7">
    <location>
        <begin position="109"/>
        <end position="295"/>
    </location>
</feature>
<keyword evidence="10" id="KW-1185">Reference proteome</keyword>
<dbReference type="NCBIfam" id="NF004675">
    <property type="entry name" value="PRK06019.1-1"/>
    <property type="match status" value="1"/>
</dbReference>
<dbReference type="FunFam" id="3.30.470.20:FF:000029">
    <property type="entry name" value="N5-carboxyaminoimidazole ribonucleotide synthase"/>
    <property type="match status" value="1"/>
</dbReference>
<dbReference type="Gene3D" id="3.40.50.20">
    <property type="match status" value="1"/>
</dbReference>
<dbReference type="HAMAP" id="MF_01928">
    <property type="entry name" value="PurK"/>
    <property type="match status" value="1"/>
</dbReference>
<evidence type="ECO:0000313" key="10">
    <source>
        <dbReference type="Proteomes" id="UP000664466"/>
    </source>
</evidence>
<dbReference type="SUPFAM" id="SSF52440">
    <property type="entry name" value="PreATP-grasp domain"/>
    <property type="match status" value="1"/>
</dbReference>
<dbReference type="NCBIfam" id="NF004676">
    <property type="entry name" value="PRK06019.1-2"/>
    <property type="match status" value="1"/>
</dbReference>
<dbReference type="AlphaFoldDB" id="A0A8B0SJB0"/>
<feature type="binding site" evidence="5">
    <location>
        <position position="188"/>
    </location>
    <ligand>
        <name>ATP</name>
        <dbReference type="ChEBI" id="CHEBI:30616"/>
    </ligand>
</feature>
<dbReference type="InterPro" id="IPR003135">
    <property type="entry name" value="ATP-grasp_carboxylate-amine"/>
</dbReference>
<feature type="binding site" evidence="5">
    <location>
        <begin position="180"/>
        <end position="183"/>
    </location>
    <ligand>
        <name>ATP</name>
        <dbReference type="ChEBI" id="CHEBI:30616"/>
    </ligand>
</feature>
<dbReference type="GO" id="GO:0005829">
    <property type="term" value="C:cytosol"/>
    <property type="evidence" value="ECO:0007669"/>
    <property type="project" value="TreeGrafter"/>
</dbReference>
<keyword evidence="4 5" id="KW-0067">ATP-binding</keyword>
<evidence type="ECO:0000313" key="9">
    <source>
        <dbReference type="EMBL" id="QTX12303.1"/>
    </source>
</evidence>
<dbReference type="PANTHER" id="PTHR11609:SF5">
    <property type="entry name" value="PHOSPHORIBOSYLAMINOIMIDAZOLE CARBOXYLASE"/>
    <property type="match status" value="1"/>
</dbReference>
<dbReference type="SUPFAM" id="SSF51246">
    <property type="entry name" value="Rudiment single hybrid motif"/>
    <property type="match status" value="1"/>
</dbReference>
<dbReference type="InterPro" id="IPR005875">
    <property type="entry name" value="PurK"/>
</dbReference>
<accession>A0A8B0SJB0</accession>
<comment type="pathway">
    <text evidence="5 6">Purine metabolism; IMP biosynthesis via de novo pathway; 5-amino-1-(5-phospho-D-ribosyl)imidazole-4-carboxylate from 5-amino-1-(5-phospho-D-ribosyl)imidazole (N5-CAIR route): step 1/2.</text>
</comment>
<evidence type="ECO:0000259" key="7">
    <source>
        <dbReference type="PROSITE" id="PS50975"/>
    </source>
</evidence>
<organism evidence="9">
    <name type="scientific">Thiothrix fructosivorans</name>
    <dbReference type="NCBI Taxonomy" id="111770"/>
    <lineage>
        <taxon>Bacteria</taxon>
        <taxon>Pseudomonadati</taxon>
        <taxon>Pseudomonadota</taxon>
        <taxon>Gammaproteobacteria</taxon>
        <taxon>Thiotrichales</taxon>
        <taxon>Thiotrichaceae</taxon>
        <taxon>Thiothrix</taxon>
    </lineage>
</organism>
<evidence type="ECO:0000256" key="3">
    <source>
        <dbReference type="ARBA" id="ARBA00022755"/>
    </source>
</evidence>
<dbReference type="PANTHER" id="PTHR11609">
    <property type="entry name" value="PURINE BIOSYNTHESIS PROTEIN 6/7, PUR6/7"/>
    <property type="match status" value="1"/>
</dbReference>
<dbReference type="NCBIfam" id="NF004677">
    <property type="entry name" value="PRK06019.1-3"/>
    <property type="match status" value="1"/>
</dbReference>
<feature type="binding site" evidence="5">
    <location>
        <position position="211"/>
    </location>
    <ligand>
        <name>ATP</name>
        <dbReference type="ChEBI" id="CHEBI:30616"/>
    </ligand>
</feature>
<dbReference type="Proteomes" id="UP000664466">
    <property type="component" value="Unassembled WGS sequence"/>
</dbReference>
<dbReference type="NCBIfam" id="NF004679">
    <property type="entry name" value="PRK06019.1-5"/>
    <property type="match status" value="1"/>
</dbReference>
<dbReference type="Pfam" id="PF17769">
    <property type="entry name" value="PurK_C"/>
    <property type="match status" value="1"/>
</dbReference>
<dbReference type="FunFam" id="3.30.1490.20:FF:000015">
    <property type="entry name" value="N5-carboxyaminoimidazole ribonucleotide synthase"/>
    <property type="match status" value="1"/>
</dbReference>
<evidence type="ECO:0000256" key="1">
    <source>
        <dbReference type="ARBA" id="ARBA00022598"/>
    </source>
</evidence>
<evidence type="ECO:0000256" key="4">
    <source>
        <dbReference type="ARBA" id="ARBA00022840"/>
    </source>
</evidence>
<proteinExistence type="inferred from homology"/>
<feature type="binding site" evidence="5">
    <location>
        <position position="105"/>
    </location>
    <ligand>
        <name>ATP</name>
        <dbReference type="ChEBI" id="CHEBI:30616"/>
    </ligand>
</feature>
<protein>
    <recommendedName>
        <fullName evidence="5 6">N5-carboxyaminoimidazole ribonucleotide synthase</fullName>
        <shortName evidence="5 6">N5-CAIR synthase</shortName>
        <ecNumber evidence="5 6">6.3.4.18</ecNumber>
    </recommendedName>
    <alternativeName>
        <fullName evidence="5 6">5-(carboxyamino)imidazole ribonucleotide synthetase</fullName>
    </alternativeName>
</protein>
<dbReference type="UniPathway" id="UPA00074">
    <property type="reaction ID" value="UER00942"/>
</dbReference>
<dbReference type="GO" id="GO:0006189">
    <property type="term" value="P:'de novo' IMP biosynthetic process"/>
    <property type="evidence" value="ECO:0007669"/>
    <property type="project" value="UniProtKB-UniRule"/>
</dbReference>
<name>A0A8B0SJB0_9GAMM</name>
<dbReference type="RefSeq" id="WP_207249904.1">
    <property type="nucleotide sequence ID" value="NZ_JAFMPM010000006.1"/>
</dbReference>
<keyword evidence="2 5" id="KW-0547">Nucleotide-binding</keyword>
<dbReference type="GO" id="GO:0005524">
    <property type="term" value="F:ATP binding"/>
    <property type="evidence" value="ECO:0007669"/>
    <property type="project" value="UniProtKB-UniRule"/>
</dbReference>
<feature type="binding site" evidence="5">
    <location>
        <begin position="150"/>
        <end position="156"/>
    </location>
    <ligand>
        <name>ATP</name>
        <dbReference type="ChEBI" id="CHEBI:30616"/>
    </ligand>
</feature>
<dbReference type="GO" id="GO:0046872">
    <property type="term" value="F:metal ion binding"/>
    <property type="evidence" value="ECO:0007669"/>
    <property type="project" value="InterPro"/>
</dbReference>
<dbReference type="SUPFAM" id="SSF56059">
    <property type="entry name" value="Glutathione synthetase ATP-binding domain-like"/>
    <property type="match status" value="1"/>
</dbReference>
<gene>
    <name evidence="5 6" type="primary">purK</name>
    <name evidence="9" type="ORF">J1836_008260</name>
    <name evidence="8" type="ORF">J1836_04565</name>
</gene>
<sequence>MTLLPGSTIGMLGGGQLGRMFTVAARTLGYRVIILEPDFHSPAAQLSDDHIIAAYDDDDALTAFGQRCDVITTEFENIPAQTLEFLARFCPVRPSAHAVKMAQDRIVEKEFVRACGLQPVPFAAIHTAADIAAAPHSIQFPAILKTARMGYDGKGQVTVHSVAEAQAAFAQLHGVACVLEQRVELEREISVILARSVGGEVRCFPVAENEHRNGILHQSIVPARIDAALVAAAQAAATRMAQKLDFVGVMAVEFFVTRQGELLVNEMAPRTHNSGHYTLDACITSQFEQQVRMVCELPFGATELLSPVVMVNMLGDLWHDTQPEWVALLKSPNTKLHLYGKHEARPARKMGHYCTLAPQLDDALAEAGRIFQQLQ</sequence>
<comment type="function">
    <text evidence="6">Catalyzes the ATP-dependent conversion of 5-aminoimidazole ribonucleotide (AIR) and HCO(3)- to N5-carboxyaminoimidazole ribonucleotide (N5-CAIR).</text>
</comment>
<dbReference type="InterPro" id="IPR013815">
    <property type="entry name" value="ATP_grasp_subdomain_1"/>
</dbReference>
<evidence type="ECO:0000313" key="8">
    <source>
        <dbReference type="EMBL" id="MBO0612205.1"/>
    </source>
</evidence>
<dbReference type="FunFam" id="3.40.50.20:FF:000016">
    <property type="entry name" value="N5-carboxyaminoimidazole ribonucleotide synthase"/>
    <property type="match status" value="1"/>
</dbReference>
<dbReference type="InterPro" id="IPR011761">
    <property type="entry name" value="ATP-grasp"/>
</dbReference>
<dbReference type="Gene3D" id="3.30.470.20">
    <property type="entry name" value="ATP-grasp fold, B domain"/>
    <property type="match status" value="1"/>
</dbReference>
<comment type="function">
    <text evidence="5">Catalyzes the ATP-dependent conversion of 5-aminoimidazole ribonucleotide (AIR) and HCO(3)(-) to N5-carboxyaminoimidazole ribonucleotide (N5-CAIR).</text>
</comment>
<reference evidence="8 10" key="1">
    <citation type="submission" date="2021-03" db="EMBL/GenBank/DDBJ databases">
        <title>Draft genome and methylome analysis of Thiotrix fructosivoruns ATCC 49748.</title>
        <authorList>
            <person name="Fomenkov A."/>
            <person name="Grabovich M.Y."/>
            <person name="Roberts R.J."/>
        </authorList>
    </citation>
    <scope>NUCLEOTIDE SEQUENCE [LARGE SCALE GENOMIC DNA]</scope>
    <source>
        <strain evidence="8 10">ATCC 49748</strain>
    </source>
</reference>
<dbReference type="EMBL" id="JAFMPM010000006">
    <property type="protein sequence ID" value="MBO0612205.1"/>
    <property type="molecule type" value="Genomic_DNA"/>
</dbReference>
<dbReference type="Pfam" id="PF22660">
    <property type="entry name" value="RS_preATP-grasp-like"/>
    <property type="match status" value="1"/>
</dbReference>
<dbReference type="EC" id="6.3.4.18" evidence="5 6"/>
<keyword evidence="3 5" id="KW-0658">Purine biosynthesis</keyword>
<feature type="binding site" evidence="5">
    <location>
        <begin position="265"/>
        <end position="266"/>
    </location>
    <ligand>
        <name>ATP</name>
        <dbReference type="ChEBI" id="CHEBI:30616"/>
    </ligand>
</feature>
<evidence type="ECO:0000256" key="6">
    <source>
        <dbReference type="RuleBase" id="RU361200"/>
    </source>
</evidence>
<evidence type="ECO:0000256" key="2">
    <source>
        <dbReference type="ARBA" id="ARBA00022741"/>
    </source>
</evidence>
<dbReference type="InterPro" id="IPR011054">
    <property type="entry name" value="Rudment_hybrid_motif"/>
</dbReference>